<dbReference type="Proteomes" id="UP000614460">
    <property type="component" value="Unassembled WGS sequence"/>
</dbReference>
<name>A0A8H9FX40_9SPHI</name>
<dbReference type="InterPro" id="IPR010496">
    <property type="entry name" value="AL/BT2_dom"/>
</dbReference>
<dbReference type="PROSITE" id="PS51257">
    <property type="entry name" value="PROKAR_LIPOPROTEIN"/>
    <property type="match status" value="1"/>
</dbReference>
<dbReference type="GO" id="GO:0016787">
    <property type="term" value="F:hydrolase activity"/>
    <property type="evidence" value="ECO:0007669"/>
    <property type="project" value="UniProtKB-KW"/>
</dbReference>
<protein>
    <submittedName>
        <fullName evidence="3">Glycosyl hydrolase</fullName>
    </submittedName>
</protein>
<feature type="domain" description="3-keto-alpha-glucoside-1,2-lyase/3-keto-2-hydroxy-glucal hydratase" evidence="2">
    <location>
        <begin position="35"/>
        <end position="235"/>
    </location>
</feature>
<dbReference type="AlphaFoldDB" id="A0A8H9FX40"/>
<feature type="chain" id="PRO_5034662194" evidence="1">
    <location>
        <begin position="24"/>
        <end position="238"/>
    </location>
</feature>
<accession>A0A8H9FX40</accession>
<proteinExistence type="predicted"/>
<reference evidence="3" key="1">
    <citation type="journal article" date="2014" name="Int. J. Syst. Evol. Microbiol.">
        <title>Complete genome sequence of Corynebacterium casei LMG S-19264T (=DSM 44701T), isolated from a smear-ripened cheese.</title>
        <authorList>
            <consortium name="US DOE Joint Genome Institute (JGI-PGF)"/>
            <person name="Walter F."/>
            <person name="Albersmeier A."/>
            <person name="Kalinowski J."/>
            <person name="Ruckert C."/>
        </authorList>
    </citation>
    <scope>NUCLEOTIDE SEQUENCE</scope>
    <source>
        <strain evidence="3">CGMCC 1.15966</strain>
    </source>
</reference>
<dbReference type="RefSeq" id="WP_182497914.1">
    <property type="nucleotide sequence ID" value="NZ_BMKM01000001.1"/>
</dbReference>
<dbReference type="Gene3D" id="2.60.120.560">
    <property type="entry name" value="Exo-inulinase, domain 1"/>
    <property type="match status" value="1"/>
</dbReference>
<reference evidence="3" key="2">
    <citation type="submission" date="2020-09" db="EMBL/GenBank/DDBJ databases">
        <authorList>
            <person name="Sun Q."/>
            <person name="Zhou Y."/>
        </authorList>
    </citation>
    <scope>NUCLEOTIDE SEQUENCE</scope>
    <source>
        <strain evidence="3">CGMCC 1.15966</strain>
    </source>
</reference>
<evidence type="ECO:0000259" key="2">
    <source>
        <dbReference type="Pfam" id="PF06439"/>
    </source>
</evidence>
<evidence type="ECO:0000256" key="1">
    <source>
        <dbReference type="SAM" id="SignalP"/>
    </source>
</evidence>
<feature type="signal peptide" evidence="1">
    <location>
        <begin position="1"/>
        <end position="23"/>
    </location>
</feature>
<organism evidence="3 4">
    <name type="scientific">Sphingobacterium cellulitidis</name>
    <dbReference type="NCBI Taxonomy" id="1768011"/>
    <lineage>
        <taxon>Bacteria</taxon>
        <taxon>Pseudomonadati</taxon>
        <taxon>Bacteroidota</taxon>
        <taxon>Sphingobacteriia</taxon>
        <taxon>Sphingobacteriales</taxon>
        <taxon>Sphingobacteriaceae</taxon>
        <taxon>Sphingobacterium</taxon>
    </lineage>
</organism>
<dbReference type="EMBL" id="BMKM01000001">
    <property type="protein sequence ID" value="GGE09649.1"/>
    <property type="molecule type" value="Genomic_DNA"/>
</dbReference>
<keyword evidence="3" id="KW-0378">Hydrolase</keyword>
<sequence length="238" mass="26566">MSTNYFKTLVIILSLGLASCNQASNSSSNTSNHDSTSFFNGKDLTGWHVYNRGNVESKWKVDHGELICDPKGNGEFGDLVSDGEYENFELDFEWKVKKGGNSGVFINVKEDSSYAATFATGLEMQLLDNANAEPRHQVDSTHWAGCLYSVECVGSNSKPNAFGEWNKGKIKQQNGQVTFWLNDKITFQDSINTPEFKQKVSNSNMKNYPAFATFPKGKIAFQNHTDSVSFRNINIIEL</sequence>
<evidence type="ECO:0000313" key="4">
    <source>
        <dbReference type="Proteomes" id="UP000614460"/>
    </source>
</evidence>
<gene>
    <name evidence="3" type="ORF">GCM10011516_04200</name>
</gene>
<comment type="caution">
    <text evidence="3">The sequence shown here is derived from an EMBL/GenBank/DDBJ whole genome shotgun (WGS) entry which is preliminary data.</text>
</comment>
<evidence type="ECO:0000313" key="3">
    <source>
        <dbReference type="EMBL" id="GGE09649.1"/>
    </source>
</evidence>
<keyword evidence="4" id="KW-1185">Reference proteome</keyword>
<keyword evidence="1" id="KW-0732">Signal</keyword>
<dbReference type="Pfam" id="PF06439">
    <property type="entry name" value="3keto-disac_hyd"/>
    <property type="match status" value="1"/>
</dbReference>